<dbReference type="Proteomes" id="UP000095286">
    <property type="component" value="Unplaced"/>
</dbReference>
<organism evidence="1 2">
    <name type="scientific">Rhabditophanes sp. KR3021</name>
    <dbReference type="NCBI Taxonomy" id="114890"/>
    <lineage>
        <taxon>Eukaryota</taxon>
        <taxon>Metazoa</taxon>
        <taxon>Ecdysozoa</taxon>
        <taxon>Nematoda</taxon>
        <taxon>Chromadorea</taxon>
        <taxon>Rhabditida</taxon>
        <taxon>Tylenchina</taxon>
        <taxon>Panagrolaimomorpha</taxon>
        <taxon>Strongyloidoidea</taxon>
        <taxon>Alloionematidae</taxon>
        <taxon>Rhabditophanes</taxon>
    </lineage>
</organism>
<reference evidence="2" key="1">
    <citation type="submission" date="2016-11" db="UniProtKB">
        <authorList>
            <consortium name="WormBaseParasite"/>
        </authorList>
    </citation>
    <scope>IDENTIFICATION</scope>
    <source>
        <strain evidence="2">KR3021</strain>
    </source>
</reference>
<protein>
    <submittedName>
        <fullName evidence="2">Secreted protein</fullName>
    </submittedName>
</protein>
<evidence type="ECO:0000313" key="2">
    <source>
        <dbReference type="WBParaSite" id="RSKR_0000648600.1"/>
    </source>
</evidence>
<name>A0AC35U1N0_9BILA</name>
<sequence>MIYNCLIICTILTLRINSFPLINEDHPRTYAAEVTHHPAILVETGTQNILTELLNHHKSTHKKTRRTTHKQKSVTEAPNLLVELNHHKPTHKKRHHTTHKKDEITTAASVSIHEFEANSGILPGPLDLIIQAVVQALTGLTGGVNGIAPADLTKYTSELTNSVKDVQTENKLPGNAKLDPSTITSIMSNLNATDSAIPAPVSDIFSGLLDKLSILKVPLDKILEVLGKVTDQTKAIQ</sequence>
<dbReference type="WBParaSite" id="RSKR_0000648600.1">
    <property type="protein sequence ID" value="RSKR_0000648600.1"/>
    <property type="gene ID" value="RSKR_0000648600"/>
</dbReference>
<evidence type="ECO:0000313" key="1">
    <source>
        <dbReference type="Proteomes" id="UP000095286"/>
    </source>
</evidence>
<proteinExistence type="predicted"/>
<accession>A0AC35U1N0</accession>